<dbReference type="AlphaFoldDB" id="A0AAV1F9J2"/>
<dbReference type="EMBL" id="OY660869">
    <property type="protein sequence ID" value="CAJ1057718.1"/>
    <property type="molecule type" value="Genomic_DNA"/>
</dbReference>
<evidence type="ECO:0000313" key="1">
    <source>
        <dbReference type="EMBL" id="CAJ1057718.1"/>
    </source>
</evidence>
<reference evidence="1" key="1">
    <citation type="submission" date="2023-08" db="EMBL/GenBank/DDBJ databases">
        <authorList>
            <person name="Alioto T."/>
            <person name="Alioto T."/>
            <person name="Gomez Garrido J."/>
        </authorList>
    </citation>
    <scope>NUCLEOTIDE SEQUENCE</scope>
</reference>
<proteinExistence type="predicted"/>
<organism evidence="1 2">
    <name type="scientific">Xyrichtys novacula</name>
    <name type="common">Pearly razorfish</name>
    <name type="synonym">Hemipteronotus novacula</name>
    <dbReference type="NCBI Taxonomy" id="13765"/>
    <lineage>
        <taxon>Eukaryota</taxon>
        <taxon>Metazoa</taxon>
        <taxon>Chordata</taxon>
        <taxon>Craniata</taxon>
        <taxon>Vertebrata</taxon>
        <taxon>Euteleostomi</taxon>
        <taxon>Actinopterygii</taxon>
        <taxon>Neopterygii</taxon>
        <taxon>Teleostei</taxon>
        <taxon>Neoteleostei</taxon>
        <taxon>Acanthomorphata</taxon>
        <taxon>Eupercaria</taxon>
        <taxon>Labriformes</taxon>
        <taxon>Labridae</taxon>
        <taxon>Xyrichtys</taxon>
    </lineage>
</organism>
<gene>
    <name evidence="1" type="ORF">XNOV1_A002193</name>
</gene>
<keyword evidence="2" id="KW-1185">Reference proteome</keyword>
<sequence length="74" mass="8470">MDDDKVESTVEVSNNPMATAFEPIRRGNRTGEVREKEVMVEPGVFREERLGNTTWCRCGRCMVVPTMVEYVVCQ</sequence>
<evidence type="ECO:0000313" key="2">
    <source>
        <dbReference type="Proteomes" id="UP001178508"/>
    </source>
</evidence>
<dbReference type="Proteomes" id="UP001178508">
    <property type="component" value="Chromosome 6"/>
</dbReference>
<accession>A0AAV1F9J2</accession>
<protein>
    <submittedName>
        <fullName evidence="1">Uncharacterized protein</fullName>
    </submittedName>
</protein>
<name>A0AAV1F9J2_XYRNO</name>